<proteinExistence type="inferred from homology"/>
<sequence length="422" mass="45583">MKNRYMPTALLLYLSYVIGGTTSVLIAQNMDYLSLQLHTDNAGVAYVLSGIGIGRLAVLLISGILSDKFGRKPFVFIALGLFIVSYVGILVSPNVAIGFICAVIAGMANSCLDVGSYPALMEAFPSAPGTATILIKAFISGGSFVFPFVTGFIIANNIYWGWSFIFFIVYLFVLGVALLRMPFPNHKIEASDSSAEDATVAAEKRFLSKPNIWIEGVCLIMIGYTSTATFYVVSIWMPKFGAQVAGMDYSVALRLISYYSIGSLISVIITGWMVKALYRQVTFVFVYPLISTICLVLMYCYPTPILCKVASFIIGFTAAGGVLQLALTTMAEFFPRGKGKITGLVYTLSSLATFSTPLITGYLSKTVIADIILFNAVVDACGVIFALIVMFRYKTVFGKTYRFAKKAVSSAPEVSVAAVGAE</sequence>
<evidence type="ECO:0000256" key="4">
    <source>
        <dbReference type="ARBA" id="ARBA00022692"/>
    </source>
</evidence>
<evidence type="ECO:0000256" key="1">
    <source>
        <dbReference type="ARBA" id="ARBA00004127"/>
    </source>
</evidence>
<keyword evidence="5 7" id="KW-1133">Transmembrane helix</keyword>
<dbReference type="AlphaFoldDB" id="Q3A2I4"/>
<feature type="transmembrane region" description="Helical" evidence="7">
    <location>
        <begin position="97"/>
        <end position="121"/>
    </location>
</feature>
<dbReference type="PANTHER" id="PTHR23514:SF3">
    <property type="entry name" value="BYPASS OF STOP CODON PROTEIN 6"/>
    <property type="match status" value="1"/>
</dbReference>
<evidence type="ECO:0000259" key="8">
    <source>
        <dbReference type="PROSITE" id="PS50850"/>
    </source>
</evidence>
<comment type="subcellular location">
    <subcellularLocation>
        <location evidence="1">Endomembrane system</location>
        <topology evidence="1">Multi-pass membrane protein</topology>
    </subcellularLocation>
</comment>
<dbReference type="InterPro" id="IPR005829">
    <property type="entry name" value="Sugar_transporter_CS"/>
</dbReference>
<keyword evidence="10" id="KW-1185">Reference proteome</keyword>
<dbReference type="InterPro" id="IPR051788">
    <property type="entry name" value="MFS_Transporter"/>
</dbReference>
<dbReference type="InterPro" id="IPR020846">
    <property type="entry name" value="MFS_dom"/>
</dbReference>
<dbReference type="GO" id="GO:0016020">
    <property type="term" value="C:membrane"/>
    <property type="evidence" value="ECO:0007669"/>
    <property type="project" value="InterPro"/>
</dbReference>
<feature type="transmembrane region" description="Helical" evidence="7">
    <location>
        <begin position="133"/>
        <end position="154"/>
    </location>
</feature>
<reference evidence="10" key="1">
    <citation type="submission" date="2005-10" db="EMBL/GenBank/DDBJ databases">
        <title>Complete sequence of Pelobacter carbinolicus DSM 2380.</title>
        <authorList>
            <person name="Copeland A."/>
            <person name="Lucas S."/>
            <person name="Lapidus A."/>
            <person name="Barry K."/>
            <person name="Detter J.C."/>
            <person name="Glavina T."/>
            <person name="Hammon N."/>
            <person name="Israni S."/>
            <person name="Pitluck S."/>
            <person name="Chertkov O."/>
            <person name="Schmutz J."/>
            <person name="Larimer F."/>
            <person name="Land M."/>
            <person name="Kyrpides N."/>
            <person name="Ivanova N."/>
            <person name="Richardson P."/>
        </authorList>
    </citation>
    <scope>NUCLEOTIDE SEQUENCE [LARGE SCALE GENOMIC DNA]</scope>
    <source>
        <strain evidence="10">DSM 2380 / NBRC 103641 / GraBd1</strain>
    </source>
</reference>
<evidence type="ECO:0000313" key="10">
    <source>
        <dbReference type="Proteomes" id="UP000002534"/>
    </source>
</evidence>
<dbReference type="Proteomes" id="UP000002534">
    <property type="component" value="Chromosome"/>
</dbReference>
<gene>
    <name evidence="9" type="ordered locus">Pcar_2184</name>
</gene>
<dbReference type="STRING" id="338963.Pcar_2184"/>
<evidence type="ECO:0000256" key="6">
    <source>
        <dbReference type="ARBA" id="ARBA00023136"/>
    </source>
</evidence>
<feature type="transmembrane region" description="Helical" evidence="7">
    <location>
        <begin position="371"/>
        <end position="393"/>
    </location>
</feature>
<feature type="transmembrane region" description="Helical" evidence="7">
    <location>
        <begin position="281"/>
        <end position="299"/>
    </location>
</feature>
<evidence type="ECO:0000256" key="3">
    <source>
        <dbReference type="ARBA" id="ARBA00022448"/>
    </source>
</evidence>
<evidence type="ECO:0000256" key="5">
    <source>
        <dbReference type="ARBA" id="ARBA00022989"/>
    </source>
</evidence>
<dbReference type="OrthoDB" id="5412090at2"/>
<dbReference type="PROSITE" id="PS50850">
    <property type="entry name" value="MFS"/>
    <property type="match status" value="1"/>
</dbReference>
<accession>Q3A2I4</accession>
<dbReference type="PROSITE" id="PS00216">
    <property type="entry name" value="SUGAR_TRANSPORT_1"/>
    <property type="match status" value="1"/>
</dbReference>
<feature type="transmembrane region" description="Helical" evidence="7">
    <location>
        <begin position="160"/>
        <end position="179"/>
    </location>
</feature>
<evidence type="ECO:0000256" key="7">
    <source>
        <dbReference type="SAM" id="Phobius"/>
    </source>
</evidence>
<feature type="transmembrane region" description="Helical" evidence="7">
    <location>
        <begin position="256"/>
        <end position="274"/>
    </location>
</feature>
<dbReference type="Gene3D" id="1.20.1250.20">
    <property type="entry name" value="MFS general substrate transporter like domains"/>
    <property type="match status" value="2"/>
</dbReference>
<name>Q3A2I4_SYNC1</name>
<dbReference type="Pfam" id="PF07690">
    <property type="entry name" value="MFS_1"/>
    <property type="match status" value="1"/>
</dbReference>
<dbReference type="EMBL" id="CP000142">
    <property type="protein sequence ID" value="ABA89423.1"/>
    <property type="molecule type" value="Genomic_DNA"/>
</dbReference>
<protein>
    <submittedName>
        <fullName evidence="9">Membrane protein, major facilitator superfamily</fullName>
    </submittedName>
</protein>
<dbReference type="eggNOG" id="COG2271">
    <property type="taxonomic scope" value="Bacteria"/>
</dbReference>
<organism evidence="9 10">
    <name type="scientific">Syntrophotalea carbinolica (strain DSM 2380 / NBRC 103641 / GraBd1)</name>
    <name type="common">Pelobacter carbinolicus</name>
    <dbReference type="NCBI Taxonomy" id="338963"/>
    <lineage>
        <taxon>Bacteria</taxon>
        <taxon>Pseudomonadati</taxon>
        <taxon>Thermodesulfobacteriota</taxon>
        <taxon>Desulfuromonadia</taxon>
        <taxon>Desulfuromonadales</taxon>
        <taxon>Syntrophotaleaceae</taxon>
        <taxon>Syntrophotalea</taxon>
    </lineage>
</organism>
<feature type="transmembrane region" description="Helical" evidence="7">
    <location>
        <begin position="341"/>
        <end position="359"/>
    </location>
</feature>
<dbReference type="RefSeq" id="WP_011341937.1">
    <property type="nucleotide sequence ID" value="NC_007498.2"/>
</dbReference>
<dbReference type="InterPro" id="IPR036259">
    <property type="entry name" value="MFS_trans_sf"/>
</dbReference>
<dbReference type="HOGENOM" id="CLU_045105_0_1_7"/>
<keyword evidence="6 7" id="KW-0472">Membrane</keyword>
<dbReference type="GO" id="GO:0012505">
    <property type="term" value="C:endomembrane system"/>
    <property type="evidence" value="ECO:0007669"/>
    <property type="project" value="UniProtKB-SubCell"/>
</dbReference>
<feature type="transmembrane region" description="Helical" evidence="7">
    <location>
        <begin position="43"/>
        <end position="62"/>
    </location>
</feature>
<comment type="similarity">
    <text evidence="2">Belongs to the major facilitator superfamily.</text>
</comment>
<keyword evidence="3" id="KW-0813">Transport</keyword>
<dbReference type="GO" id="GO:0022857">
    <property type="term" value="F:transmembrane transporter activity"/>
    <property type="evidence" value="ECO:0007669"/>
    <property type="project" value="InterPro"/>
</dbReference>
<feature type="transmembrane region" description="Helical" evidence="7">
    <location>
        <begin position="212"/>
        <end position="236"/>
    </location>
</feature>
<feature type="domain" description="Major facilitator superfamily (MFS) profile" evidence="8">
    <location>
        <begin position="8"/>
        <end position="394"/>
    </location>
</feature>
<evidence type="ECO:0000313" key="9">
    <source>
        <dbReference type="EMBL" id="ABA89423.1"/>
    </source>
</evidence>
<reference evidence="9 10" key="2">
    <citation type="journal article" date="2012" name="BMC Genomics">
        <title>The genome of Pelobacter carbinolicus reveals surprising metabolic capabilities and physiological features.</title>
        <authorList>
            <person name="Aklujkar M."/>
            <person name="Haveman S.A."/>
            <person name="Didonato R.Jr."/>
            <person name="Chertkov O."/>
            <person name="Han C.S."/>
            <person name="Land M.L."/>
            <person name="Brown P."/>
            <person name="Lovley D.R."/>
        </authorList>
    </citation>
    <scope>NUCLEOTIDE SEQUENCE [LARGE SCALE GENOMIC DNA]</scope>
    <source>
        <strain evidence="10">DSM 2380 / NBRC 103641 / GraBd1</strain>
    </source>
</reference>
<dbReference type="PANTHER" id="PTHR23514">
    <property type="entry name" value="BYPASS OF STOP CODON PROTEIN 6"/>
    <property type="match status" value="1"/>
</dbReference>
<evidence type="ECO:0000256" key="2">
    <source>
        <dbReference type="ARBA" id="ARBA00008335"/>
    </source>
</evidence>
<dbReference type="InterPro" id="IPR011701">
    <property type="entry name" value="MFS"/>
</dbReference>
<feature type="transmembrane region" description="Helical" evidence="7">
    <location>
        <begin position="311"/>
        <end position="334"/>
    </location>
</feature>
<keyword evidence="4 7" id="KW-0812">Transmembrane</keyword>
<dbReference type="KEGG" id="pca:Pcar_2184"/>
<dbReference type="SUPFAM" id="SSF103473">
    <property type="entry name" value="MFS general substrate transporter"/>
    <property type="match status" value="1"/>
</dbReference>